<dbReference type="InterPro" id="IPR011009">
    <property type="entry name" value="Kinase-like_dom_sf"/>
</dbReference>
<protein>
    <recommendedName>
        <fullName evidence="1">Aminoglycoside phosphotransferase domain-containing protein</fullName>
    </recommendedName>
</protein>
<dbReference type="InterPro" id="IPR002575">
    <property type="entry name" value="Aminoglycoside_PTrfase"/>
</dbReference>
<keyword evidence="3" id="KW-1185">Reference proteome</keyword>
<sequence>MALYLKIAAYHTSSSLCVPIEIPSSSIRAHDLFKLVLEYQWPPRLSRFAVPNQPFEEEEDWQEYAHRKTLQEGGLEKWCQIYSEEDLIDFSSQVSKGIKAINAFGIYRDSEYRTIKVALKYKKLNQVIKIRVHPCFNPDDLDWALQLSHKGFRTTREIPPAFSIPTDILPSSLRSTGLVHALQSHPGKAWTEGALETACGCLTTKEVIHVIASSITFTLPTSPPSIRELQKRFLALSLSAVTPSTGGTVEKFSTRQSQTDYFECGRPANKSPVYPPSLYSDICARAIDARHEEPSALDERLFIALDPVMRDIYEHEDQRKLGVREVLNNEGIGFKQSSIQESLPSSTGRSRIHTFTTDKDLCVKVGVAGGSFYARYLYDEEKNDTGTGGAVAFFEGLLYYCAGSKVVSDQQVNSHLPAVLMTAVGNTLSIHFCVFVERPISQLLAEHTFGYDESDGFSAIASPSFINPPKDYQPHFPYPRSCKSISPSGGVTTFKYDGHLDTDVNHQYRLFKVTLGDGRRAIIKFTQRYGLDAHQAAEKLGLAPELIGYEELPAGWKMPQKLQILCGRCWKERLAKLHVEGFVHGDLRAQNVLVSDGDIKVIDWDFAGRDGDVDYPRDLNRGRDLWRPNEVKSLVPIKREHDQAMIEYLLSILCRVNAENRMRLM</sequence>
<dbReference type="InterPro" id="IPR008266">
    <property type="entry name" value="Tyr_kinase_AS"/>
</dbReference>
<reference evidence="2" key="1">
    <citation type="journal article" date="2019" name="Environ. Microbiol.">
        <title>Fungal ecological strategies reflected in gene transcription - a case study of two litter decomposers.</title>
        <authorList>
            <person name="Barbi F."/>
            <person name="Kohler A."/>
            <person name="Barry K."/>
            <person name="Baskaran P."/>
            <person name="Daum C."/>
            <person name="Fauchery L."/>
            <person name="Ihrmark K."/>
            <person name="Kuo A."/>
            <person name="LaButti K."/>
            <person name="Lipzen A."/>
            <person name="Morin E."/>
            <person name="Grigoriev I.V."/>
            <person name="Henrissat B."/>
            <person name="Lindahl B."/>
            <person name="Martin F."/>
        </authorList>
    </citation>
    <scope>NUCLEOTIDE SEQUENCE</scope>
    <source>
        <strain evidence="2">JB14</strain>
    </source>
</reference>
<dbReference type="Proteomes" id="UP000799118">
    <property type="component" value="Unassembled WGS sequence"/>
</dbReference>
<evidence type="ECO:0000313" key="2">
    <source>
        <dbReference type="EMBL" id="KAE9394908.1"/>
    </source>
</evidence>
<dbReference type="EMBL" id="ML769541">
    <property type="protein sequence ID" value="KAE9394908.1"/>
    <property type="molecule type" value="Genomic_DNA"/>
</dbReference>
<dbReference type="AlphaFoldDB" id="A0A6A4HB90"/>
<dbReference type="OrthoDB" id="3250441at2759"/>
<feature type="domain" description="Aminoglycoside phosphotransferase" evidence="1">
    <location>
        <begin position="568"/>
        <end position="608"/>
    </location>
</feature>
<accession>A0A6A4HB90</accession>
<organism evidence="2 3">
    <name type="scientific">Gymnopus androsaceus JB14</name>
    <dbReference type="NCBI Taxonomy" id="1447944"/>
    <lineage>
        <taxon>Eukaryota</taxon>
        <taxon>Fungi</taxon>
        <taxon>Dikarya</taxon>
        <taxon>Basidiomycota</taxon>
        <taxon>Agaricomycotina</taxon>
        <taxon>Agaricomycetes</taxon>
        <taxon>Agaricomycetidae</taxon>
        <taxon>Agaricales</taxon>
        <taxon>Marasmiineae</taxon>
        <taxon>Omphalotaceae</taxon>
        <taxon>Gymnopus</taxon>
    </lineage>
</organism>
<dbReference type="Gene3D" id="1.10.510.10">
    <property type="entry name" value="Transferase(Phosphotransferase) domain 1"/>
    <property type="match status" value="1"/>
</dbReference>
<name>A0A6A4HB90_9AGAR</name>
<evidence type="ECO:0000313" key="3">
    <source>
        <dbReference type="Proteomes" id="UP000799118"/>
    </source>
</evidence>
<evidence type="ECO:0000259" key="1">
    <source>
        <dbReference type="Pfam" id="PF01636"/>
    </source>
</evidence>
<dbReference type="Pfam" id="PF01636">
    <property type="entry name" value="APH"/>
    <property type="match status" value="1"/>
</dbReference>
<proteinExistence type="predicted"/>
<gene>
    <name evidence="2" type="ORF">BT96DRAFT_1022286</name>
</gene>
<dbReference type="SUPFAM" id="SSF56112">
    <property type="entry name" value="Protein kinase-like (PK-like)"/>
    <property type="match status" value="1"/>
</dbReference>
<dbReference type="GO" id="GO:0004672">
    <property type="term" value="F:protein kinase activity"/>
    <property type="evidence" value="ECO:0007669"/>
    <property type="project" value="InterPro"/>
</dbReference>
<dbReference type="PROSITE" id="PS00109">
    <property type="entry name" value="PROTEIN_KINASE_TYR"/>
    <property type="match status" value="1"/>
</dbReference>